<evidence type="ECO:0000313" key="2">
    <source>
        <dbReference type="EMBL" id="GGP10706.1"/>
    </source>
</evidence>
<dbReference type="Proteomes" id="UP000660745">
    <property type="component" value="Unassembled WGS sequence"/>
</dbReference>
<feature type="compositionally biased region" description="Basic residues" evidence="1">
    <location>
        <begin position="1"/>
        <end position="14"/>
    </location>
</feature>
<dbReference type="EMBL" id="BMNK01000009">
    <property type="protein sequence ID" value="GGP10706.1"/>
    <property type="molecule type" value="Genomic_DNA"/>
</dbReference>
<evidence type="ECO:0000256" key="1">
    <source>
        <dbReference type="SAM" id="MobiDB-lite"/>
    </source>
</evidence>
<proteinExistence type="predicted"/>
<feature type="region of interest" description="Disordered" evidence="1">
    <location>
        <begin position="1"/>
        <end position="48"/>
    </location>
</feature>
<protein>
    <submittedName>
        <fullName evidence="2">Uncharacterized protein</fullName>
    </submittedName>
</protein>
<reference evidence="2" key="2">
    <citation type="submission" date="2020-09" db="EMBL/GenBank/DDBJ databases">
        <authorList>
            <person name="Sun Q."/>
            <person name="Zhou Y."/>
        </authorList>
    </citation>
    <scope>NUCLEOTIDE SEQUENCE</scope>
    <source>
        <strain evidence="2">CGMCC 4.7430</strain>
    </source>
</reference>
<dbReference type="RefSeq" id="WP_189141269.1">
    <property type="nucleotide sequence ID" value="NZ_BMNK01000009.1"/>
</dbReference>
<sequence length="48" mass="5500">MRVRSSGKKTKRNIPGHPGRELPPMPRQLPKMPQRPIAPPRRIPPKGR</sequence>
<evidence type="ECO:0000313" key="3">
    <source>
        <dbReference type="Proteomes" id="UP000660745"/>
    </source>
</evidence>
<reference evidence="2" key="1">
    <citation type="journal article" date="2014" name="Int. J. Syst. Evol. Microbiol.">
        <title>Complete genome sequence of Corynebacterium casei LMG S-19264T (=DSM 44701T), isolated from a smear-ripened cheese.</title>
        <authorList>
            <consortium name="US DOE Joint Genome Institute (JGI-PGF)"/>
            <person name="Walter F."/>
            <person name="Albersmeier A."/>
            <person name="Kalinowski J."/>
            <person name="Ruckert C."/>
        </authorList>
    </citation>
    <scope>NUCLEOTIDE SEQUENCE</scope>
    <source>
        <strain evidence="2">CGMCC 4.7430</strain>
    </source>
</reference>
<comment type="caution">
    <text evidence="2">The sequence shown here is derived from an EMBL/GenBank/DDBJ whole genome shotgun (WGS) entry which is preliminary data.</text>
</comment>
<gene>
    <name evidence="2" type="ORF">GCM10012278_51410</name>
</gene>
<name>A0A918A7S6_9ACTN</name>
<organism evidence="2 3">
    <name type="scientific">Nonomuraea glycinis</name>
    <dbReference type="NCBI Taxonomy" id="2047744"/>
    <lineage>
        <taxon>Bacteria</taxon>
        <taxon>Bacillati</taxon>
        <taxon>Actinomycetota</taxon>
        <taxon>Actinomycetes</taxon>
        <taxon>Streptosporangiales</taxon>
        <taxon>Streptosporangiaceae</taxon>
        <taxon>Nonomuraea</taxon>
    </lineage>
</organism>
<keyword evidence="3" id="KW-1185">Reference proteome</keyword>
<accession>A0A918A7S6</accession>
<dbReference type="AlphaFoldDB" id="A0A918A7S6"/>